<accession>A0A7T5USB1</accession>
<evidence type="ECO:0000313" key="3">
    <source>
        <dbReference type="Proteomes" id="UP000595618"/>
    </source>
</evidence>
<evidence type="ECO:0000259" key="1">
    <source>
        <dbReference type="Pfam" id="PF02272"/>
    </source>
</evidence>
<protein>
    <recommendedName>
        <fullName evidence="1">DHHA1 domain-containing protein</fullName>
    </recommendedName>
</protein>
<reference evidence="2 3" key="1">
    <citation type="submission" date="2020-07" db="EMBL/GenBank/DDBJ databases">
        <title>Huge and variable diversity of episymbiotic CPR bacteria and DPANN archaea in groundwater ecosystems.</title>
        <authorList>
            <person name="He C.Y."/>
            <person name="Keren R."/>
            <person name="Whittaker M."/>
            <person name="Farag I.F."/>
            <person name="Doudna J."/>
            <person name="Cate J.H.D."/>
            <person name="Banfield J.F."/>
        </authorList>
    </citation>
    <scope>NUCLEOTIDE SEQUENCE [LARGE SCALE GENOMIC DNA]</scope>
    <source>
        <strain evidence="2">NC_groundwater_541_Ag_S-0.1um_46_50</strain>
    </source>
</reference>
<dbReference type="GO" id="GO:0003676">
    <property type="term" value="F:nucleic acid binding"/>
    <property type="evidence" value="ECO:0007669"/>
    <property type="project" value="InterPro"/>
</dbReference>
<dbReference type="Pfam" id="PF02272">
    <property type="entry name" value="DHHA1"/>
    <property type="match status" value="1"/>
</dbReference>
<sequence>MAEKEPKKIAVLYHAECNDGFGAAFAAWKKFGESAEYIPVYHQTPPPAGLAGKDVFTLDYSYPKDIVQELLGQVRSLTIVDHHKTNQETVELATQHLFDLEHSGAVLAWMYFHPEKPLPRLFQHIEDYDLWRFRFPQTRALGIFLDSYPRDFERWMRFLQDTQTEAGLAQYVQEGEVLLRYRNMLVEQTAAHAQLVEFCGYRCLAVNSAIWASSLGSFLVKKLPPLAIVWYWNKDVMVFSLRSDGTADVAELAQRFGGGGHKDAAGFRLPPGSPLPFTMIAPRYK</sequence>
<dbReference type="Proteomes" id="UP000595618">
    <property type="component" value="Chromosome"/>
</dbReference>
<dbReference type="InterPro" id="IPR038763">
    <property type="entry name" value="DHH_sf"/>
</dbReference>
<gene>
    <name evidence="2" type="ORF">HYW89_00975</name>
</gene>
<name>A0A7T5USB1_9BACT</name>
<feature type="domain" description="DHHA1" evidence="1">
    <location>
        <begin position="237"/>
        <end position="270"/>
    </location>
</feature>
<dbReference type="Gene3D" id="3.10.310.30">
    <property type="match status" value="1"/>
</dbReference>
<organism evidence="2 3">
    <name type="scientific">Candidatus Sungiibacteriota bacterium</name>
    <dbReference type="NCBI Taxonomy" id="2750080"/>
    <lineage>
        <taxon>Bacteria</taxon>
        <taxon>Candidatus Sungiibacteriota</taxon>
    </lineage>
</organism>
<dbReference type="PANTHER" id="PTHR46922">
    <property type="entry name" value="DHHA1 DOMAIN PROTEIN"/>
    <property type="match status" value="1"/>
</dbReference>
<dbReference type="PANTHER" id="PTHR46922:SF4">
    <property type="entry name" value="DHHA1 DOMAIN PROTEIN"/>
    <property type="match status" value="1"/>
</dbReference>
<dbReference type="InterPro" id="IPR003156">
    <property type="entry name" value="DHHA1_dom"/>
</dbReference>
<evidence type="ECO:0000313" key="2">
    <source>
        <dbReference type="EMBL" id="QQG45498.1"/>
    </source>
</evidence>
<dbReference type="SUPFAM" id="SSF64182">
    <property type="entry name" value="DHH phosphoesterases"/>
    <property type="match status" value="1"/>
</dbReference>
<proteinExistence type="predicted"/>
<dbReference type="EMBL" id="CP066690">
    <property type="protein sequence ID" value="QQG45498.1"/>
    <property type="molecule type" value="Genomic_DNA"/>
</dbReference>
<dbReference type="AlphaFoldDB" id="A0A7T5USB1"/>